<evidence type="ECO:0008006" key="3">
    <source>
        <dbReference type="Google" id="ProtNLM"/>
    </source>
</evidence>
<sequence>MTDTTETEYNEEELNKIIENLCWSKSEEFKKLGYEALTGKDIWDCVSDKYIKKGVPPLHQVVNDILSLKTTQFMNWMTMRAFKGTF</sequence>
<protein>
    <recommendedName>
        <fullName evidence="3">Post-transcriptional regulator</fullName>
    </recommendedName>
</protein>
<evidence type="ECO:0000313" key="1">
    <source>
        <dbReference type="EMBL" id="QGQ95423.1"/>
    </source>
</evidence>
<keyword evidence="2" id="KW-1185">Reference proteome</keyword>
<dbReference type="KEGG" id="ppsc:EHS13_11280"/>
<dbReference type="Proteomes" id="UP000426246">
    <property type="component" value="Chromosome"/>
</dbReference>
<name>A0A6B8RIQ8_9BACL</name>
<dbReference type="RefSeq" id="WP_155700460.1">
    <property type="nucleotide sequence ID" value="NZ_CP034235.1"/>
</dbReference>
<dbReference type="OrthoDB" id="2990595at2"/>
<organism evidence="1 2">
    <name type="scientific">Paenibacillus psychroresistens</name>
    <dbReference type="NCBI Taxonomy" id="1778678"/>
    <lineage>
        <taxon>Bacteria</taxon>
        <taxon>Bacillati</taxon>
        <taxon>Bacillota</taxon>
        <taxon>Bacilli</taxon>
        <taxon>Bacillales</taxon>
        <taxon>Paenibacillaceae</taxon>
        <taxon>Paenibacillus</taxon>
    </lineage>
</organism>
<reference evidence="2" key="1">
    <citation type="submission" date="2018-11" db="EMBL/GenBank/DDBJ databases">
        <title>Complete genome sequence of Paenibacillus sp. ML311-T8.</title>
        <authorList>
            <person name="Nam Y.-D."/>
            <person name="Kang J."/>
            <person name="Chung W.-H."/>
            <person name="Park Y.S."/>
        </authorList>
    </citation>
    <scope>NUCLEOTIDE SEQUENCE [LARGE SCALE GENOMIC DNA]</scope>
    <source>
        <strain evidence="2">ML311-T8</strain>
    </source>
</reference>
<proteinExistence type="predicted"/>
<dbReference type="AlphaFoldDB" id="A0A6B8RIQ8"/>
<evidence type="ECO:0000313" key="2">
    <source>
        <dbReference type="Proteomes" id="UP000426246"/>
    </source>
</evidence>
<dbReference type="InterPro" id="IPR025716">
    <property type="entry name" value="Post-transcriptional_regulator"/>
</dbReference>
<dbReference type="Pfam" id="PF13797">
    <property type="entry name" value="Post_transc_reg"/>
    <property type="match status" value="1"/>
</dbReference>
<gene>
    <name evidence="1" type="ORF">EHS13_11280</name>
</gene>
<dbReference type="EMBL" id="CP034235">
    <property type="protein sequence ID" value="QGQ95423.1"/>
    <property type="molecule type" value="Genomic_DNA"/>
</dbReference>
<accession>A0A6B8RIQ8</accession>